<sequence length="74" mass="8027">MSAICSVTALRGLGVNDLTSLEVKTVQVGYNEGVEILRASLQSKTVLTDVFLRKNMGKQDDTAPSNNMKLKATR</sequence>
<protein>
    <submittedName>
        <fullName evidence="1">Uncharacterized protein</fullName>
    </submittedName>
</protein>
<dbReference type="OrthoDB" id="687098at2759"/>
<evidence type="ECO:0000313" key="1">
    <source>
        <dbReference type="EMBL" id="KAF8662961.1"/>
    </source>
</evidence>
<dbReference type="PANTHER" id="PTHR33103:SF19">
    <property type="entry name" value="OS09G0544700 PROTEIN"/>
    <property type="match status" value="1"/>
</dbReference>
<keyword evidence="2" id="KW-1185">Reference proteome</keyword>
<reference evidence="1" key="1">
    <citation type="submission" date="2020-07" db="EMBL/GenBank/DDBJ databases">
        <title>Genome sequence and genetic diversity analysis of an under-domesticated orphan crop, white fonio (Digitaria exilis).</title>
        <authorList>
            <person name="Bennetzen J.L."/>
            <person name="Chen S."/>
            <person name="Ma X."/>
            <person name="Wang X."/>
            <person name="Yssel A.E.J."/>
            <person name="Chaluvadi S.R."/>
            <person name="Johnson M."/>
            <person name="Gangashetty P."/>
            <person name="Hamidou F."/>
            <person name="Sanogo M.D."/>
            <person name="Zwaenepoel A."/>
            <person name="Wallace J."/>
            <person name="Van De Peer Y."/>
            <person name="Van Deynze A."/>
        </authorList>
    </citation>
    <scope>NUCLEOTIDE SEQUENCE</scope>
    <source>
        <tissue evidence="1">Leaves</tissue>
    </source>
</reference>
<gene>
    <name evidence="1" type="ORF">HU200_055547</name>
</gene>
<comment type="caution">
    <text evidence="1">The sequence shown here is derived from an EMBL/GenBank/DDBJ whole genome shotgun (WGS) entry which is preliminary data.</text>
</comment>
<dbReference type="AlphaFoldDB" id="A0A835ASJ0"/>
<dbReference type="EMBL" id="JACEFO010002379">
    <property type="protein sequence ID" value="KAF8662961.1"/>
    <property type="molecule type" value="Genomic_DNA"/>
</dbReference>
<name>A0A835ASJ0_9POAL</name>
<dbReference type="InterPro" id="IPR007750">
    <property type="entry name" value="DUF674"/>
</dbReference>
<dbReference type="Pfam" id="PF05056">
    <property type="entry name" value="DUF674"/>
    <property type="match status" value="1"/>
</dbReference>
<proteinExistence type="predicted"/>
<accession>A0A835ASJ0</accession>
<dbReference type="PANTHER" id="PTHR33103">
    <property type="entry name" value="OS01G0153900 PROTEIN"/>
    <property type="match status" value="1"/>
</dbReference>
<dbReference type="Proteomes" id="UP000636709">
    <property type="component" value="Unassembled WGS sequence"/>
</dbReference>
<organism evidence="1 2">
    <name type="scientific">Digitaria exilis</name>
    <dbReference type="NCBI Taxonomy" id="1010633"/>
    <lineage>
        <taxon>Eukaryota</taxon>
        <taxon>Viridiplantae</taxon>
        <taxon>Streptophyta</taxon>
        <taxon>Embryophyta</taxon>
        <taxon>Tracheophyta</taxon>
        <taxon>Spermatophyta</taxon>
        <taxon>Magnoliopsida</taxon>
        <taxon>Liliopsida</taxon>
        <taxon>Poales</taxon>
        <taxon>Poaceae</taxon>
        <taxon>PACMAD clade</taxon>
        <taxon>Panicoideae</taxon>
        <taxon>Panicodae</taxon>
        <taxon>Paniceae</taxon>
        <taxon>Anthephorinae</taxon>
        <taxon>Digitaria</taxon>
    </lineage>
</organism>
<evidence type="ECO:0000313" key="2">
    <source>
        <dbReference type="Proteomes" id="UP000636709"/>
    </source>
</evidence>